<evidence type="ECO:0000313" key="1">
    <source>
        <dbReference type="EMBL" id="SVB42315.1"/>
    </source>
</evidence>
<organism evidence="1">
    <name type="scientific">marine metagenome</name>
    <dbReference type="NCBI Taxonomy" id="408172"/>
    <lineage>
        <taxon>unclassified sequences</taxon>
        <taxon>metagenomes</taxon>
        <taxon>ecological metagenomes</taxon>
    </lineage>
</organism>
<gene>
    <name evidence="1" type="ORF">METZ01_LOCUS195169</name>
</gene>
<protein>
    <recommendedName>
        <fullName evidence="2">G8 domain-containing protein</fullName>
    </recommendedName>
</protein>
<feature type="non-terminal residue" evidence="1">
    <location>
        <position position="447"/>
    </location>
</feature>
<proteinExistence type="predicted"/>
<dbReference type="AlphaFoldDB" id="A0A382DVL0"/>
<name>A0A382DVL0_9ZZZZ</name>
<sequence>MIKKNIYKALLIILFAFVSSVEAANRYWVAVNDGTDKLWHDNANWSSSSGGSPGFNPPTKNQEAIFNGNSTVDVKLGSAVTVKKLRIYNGYSGTIDLNGKYLGSKKGPALYDGTVLVSAGSFFQSWGSGMYLYNGSTLTATGDGKIKLGHNLHIMSGATLNAPSGDNTRFIIKGGFNLHSGGTFNHNNGTVTMATKWKGTTGAAIRVDDGPGTGRNFYNLYKSGPRNVTLTTNNIEVLNDITVIGKGKIRAQSNNITIGGDWDLQKSTNLVAGTGTVIFNGSSAQTIDSPANFKNVQISNSDVSLIRAATVTGTLTIDSGATLDINENNLTAGTLANNGNLQLKGSETVSITTKDTDSGTITYDGTATGLAYGNAYYNLALNTSGTMTLNAALDVNGSLTITGGTLNAANNDINVAGNWTNNDSFISGTGKVTFDGTSNIITGGTGD</sequence>
<reference evidence="1" key="1">
    <citation type="submission" date="2018-05" db="EMBL/GenBank/DDBJ databases">
        <authorList>
            <person name="Lanie J.A."/>
            <person name="Ng W.-L."/>
            <person name="Kazmierczak K.M."/>
            <person name="Andrzejewski T.M."/>
            <person name="Davidsen T.M."/>
            <person name="Wayne K.J."/>
            <person name="Tettelin H."/>
            <person name="Glass J.I."/>
            <person name="Rusch D."/>
            <person name="Podicherti R."/>
            <person name="Tsui H.-C.T."/>
            <person name="Winkler M.E."/>
        </authorList>
    </citation>
    <scope>NUCLEOTIDE SEQUENCE</scope>
</reference>
<dbReference type="EMBL" id="UINC01041272">
    <property type="protein sequence ID" value="SVB42315.1"/>
    <property type="molecule type" value="Genomic_DNA"/>
</dbReference>
<accession>A0A382DVL0</accession>
<evidence type="ECO:0008006" key="2">
    <source>
        <dbReference type="Google" id="ProtNLM"/>
    </source>
</evidence>